<dbReference type="InterPro" id="IPR054363">
    <property type="entry name" value="GH95_cat"/>
</dbReference>
<organism evidence="3 4">
    <name type="scientific">Paenibacillus konkukensis</name>
    <dbReference type="NCBI Taxonomy" id="2020716"/>
    <lineage>
        <taxon>Bacteria</taxon>
        <taxon>Bacillati</taxon>
        <taxon>Bacillota</taxon>
        <taxon>Bacilli</taxon>
        <taxon>Bacillales</taxon>
        <taxon>Paenibacillaceae</taxon>
        <taxon>Paenibacillus</taxon>
    </lineage>
</organism>
<dbReference type="InterPro" id="IPR012341">
    <property type="entry name" value="6hp_glycosidase-like_sf"/>
</dbReference>
<evidence type="ECO:0000313" key="4">
    <source>
        <dbReference type="Proteomes" id="UP001057134"/>
    </source>
</evidence>
<feature type="domain" description="Glycosyl hydrolase family 95 catalytic" evidence="2">
    <location>
        <begin position="284"/>
        <end position="704"/>
    </location>
</feature>
<dbReference type="SUPFAM" id="SSF48208">
    <property type="entry name" value="Six-hairpin glycosidases"/>
    <property type="match status" value="1"/>
</dbReference>
<dbReference type="Pfam" id="PF22124">
    <property type="entry name" value="Glyco_hydro_95_cat"/>
    <property type="match status" value="1"/>
</dbReference>
<gene>
    <name evidence="3" type="ORF">SK3146_04362</name>
</gene>
<dbReference type="Proteomes" id="UP001057134">
    <property type="component" value="Chromosome"/>
</dbReference>
<reference evidence="3" key="1">
    <citation type="submission" date="2018-02" db="EMBL/GenBank/DDBJ databases">
        <authorList>
            <person name="Kim S.-K."/>
            <person name="Jung H.-I."/>
            <person name="Lee S.-W."/>
        </authorList>
    </citation>
    <scope>NUCLEOTIDE SEQUENCE</scope>
    <source>
        <strain evidence="3">SK3146</strain>
    </source>
</reference>
<feature type="domain" description="Glycosyl hydrolase family 95 N-terminal" evidence="1">
    <location>
        <begin position="21"/>
        <end position="260"/>
    </location>
</feature>
<keyword evidence="4" id="KW-1185">Reference proteome</keyword>
<dbReference type="InterPro" id="IPR027414">
    <property type="entry name" value="GH95_N_dom"/>
</dbReference>
<dbReference type="InterPro" id="IPR008928">
    <property type="entry name" value="6-hairpin_glycosidase_sf"/>
</dbReference>
<accession>A0ABY4RUM6</accession>
<proteinExistence type="predicted"/>
<reference evidence="3" key="2">
    <citation type="journal article" date="2021" name="J Anim Sci Technol">
        <title>Complete genome sequence of Paenibacillus konkukensis sp. nov. SK3146 as a potential probiotic strain.</title>
        <authorList>
            <person name="Jung H.I."/>
            <person name="Park S."/>
            <person name="Niu K.M."/>
            <person name="Lee S.W."/>
            <person name="Kothari D."/>
            <person name="Yi K.J."/>
            <person name="Kim S.K."/>
        </authorList>
    </citation>
    <scope>NUCLEOTIDE SEQUENCE</scope>
    <source>
        <strain evidence="3">SK3146</strain>
    </source>
</reference>
<name>A0ABY4RUM6_9BACL</name>
<dbReference type="InterPro" id="IPR016518">
    <property type="entry name" value="Alpha-L-fucosidase"/>
</dbReference>
<sequence length="810" mass="91739">MAQTDVRSDRGKKSGANRLVMKYPASWWKNMWREGMPSGNGKIGVSVYGGVKEETVMITHEDLWHWGQKDPVPDVSHTLAETRRLMDEEKYLEASWNLTNALKDHGYDTRLAARFPAADLKLLMPCEQAFKRYRRVLDMETGEVTVSWQDGDAAYERRLFVSRSDDAIVYEIGTDAAQLQGELQLAFHPTDNPRLAEKCREIEETVERIAKDGYLYYAARNDDGTDFGVVLRVIAGEGETEALPGSIRFRAASKLLVVAKVFVKGERQREWSRLHSELAAVAANYEQLLAAHAQMHGRLFHSAAVQLGDGAGERTNEELLLEAYDGEAPTELVQKMWAYGRYLFICGTHAEGYPFGLYGLWGGDYRLVWCHNMANENVQMMYWHAPAGGLTELMPALIRYYDGMMDDFRDNARKLYGCRGVYIPAGSTPGIGVPNQIVPVIMNWTGAAGWLARHYYEYYLYTGDREFLVHKVLPFMRETALFYEDFLVVGDDGFYRYYPSVSPENTPQNFMPTDGRPLAHPMPTTINATMDFAILKELLTHLVEGSREAGIYAQETGQWEEMLRRIPPYQVNADGAVREWMHERFDDRYDHRHLSHIYPIFPGQEFTREEQPEKFGAFETAVKKRLIGAQSGWSLVHMAAIYARLGDGDKALECLDILSRACLLSNFFTLHNDWRNMGVCMNMAEAPIQMDANMGWVNAVQEMLLYVSPKFVKLLPALPGKWKKGKAADLRFCTGTVSFEWNMPEGMFAAQLAAERGTSVVLKLPDHFQSYAWSGDTARVTPSAWGEGCYEVRLEAGQKLSMQAGPGMHA</sequence>
<dbReference type="PANTHER" id="PTHR31084:SF0">
    <property type="entry name" value="ALPHA-L-FUCOSIDASE 2"/>
    <property type="match status" value="1"/>
</dbReference>
<dbReference type="Pfam" id="PF14498">
    <property type="entry name" value="Glyco_hyd_65N_2"/>
    <property type="match status" value="1"/>
</dbReference>
<evidence type="ECO:0000259" key="1">
    <source>
        <dbReference type="Pfam" id="PF14498"/>
    </source>
</evidence>
<dbReference type="Gene3D" id="1.50.10.10">
    <property type="match status" value="1"/>
</dbReference>
<evidence type="ECO:0000313" key="3">
    <source>
        <dbReference type="EMBL" id="UQZ85079.1"/>
    </source>
</evidence>
<evidence type="ECO:0000259" key="2">
    <source>
        <dbReference type="Pfam" id="PF22124"/>
    </source>
</evidence>
<dbReference type="PIRSF" id="PIRSF007663">
    <property type="entry name" value="UCP007663"/>
    <property type="match status" value="1"/>
</dbReference>
<dbReference type="EMBL" id="CP027059">
    <property type="protein sequence ID" value="UQZ85079.1"/>
    <property type="molecule type" value="Genomic_DNA"/>
</dbReference>
<dbReference type="PANTHER" id="PTHR31084">
    <property type="entry name" value="ALPHA-L-FUCOSIDASE 2"/>
    <property type="match status" value="1"/>
</dbReference>
<protein>
    <recommendedName>
        <fullName evidence="5">Alpha-L-fucosidase</fullName>
    </recommendedName>
</protein>
<evidence type="ECO:0008006" key="5">
    <source>
        <dbReference type="Google" id="ProtNLM"/>
    </source>
</evidence>